<dbReference type="CDD" id="cd00067">
    <property type="entry name" value="GAL4"/>
    <property type="match status" value="1"/>
</dbReference>
<feature type="domain" description="Zn(2)-C6 fungal-type" evidence="3">
    <location>
        <begin position="75"/>
        <end position="109"/>
    </location>
</feature>
<dbReference type="PROSITE" id="PS50048">
    <property type="entry name" value="ZN2_CY6_FUNGAL_2"/>
    <property type="match status" value="1"/>
</dbReference>
<dbReference type="Pfam" id="PF00172">
    <property type="entry name" value="Zn_clus"/>
    <property type="match status" value="1"/>
</dbReference>
<reference evidence="4" key="1">
    <citation type="submission" date="2016-03" db="EMBL/GenBank/DDBJ databases">
        <title>Updated assembly of Pseudogymnoascus destructans, the fungus causing white-nose syndrome of bats.</title>
        <authorList>
            <person name="Palmer J.M."/>
            <person name="Drees K.P."/>
            <person name="Foster J.T."/>
            <person name="Lindner D.L."/>
        </authorList>
    </citation>
    <scope>NUCLEOTIDE SEQUENCE [LARGE SCALE GENOMIC DNA]</scope>
    <source>
        <strain evidence="4">20631-21</strain>
    </source>
</reference>
<dbReference type="Gene3D" id="4.10.240.10">
    <property type="entry name" value="Zn(2)-C6 fungal-type DNA-binding domain"/>
    <property type="match status" value="1"/>
</dbReference>
<feature type="region of interest" description="Disordered" evidence="2">
    <location>
        <begin position="47"/>
        <end position="70"/>
    </location>
</feature>
<dbReference type="Proteomes" id="UP000077154">
    <property type="component" value="Unassembled WGS sequence"/>
</dbReference>
<sequence length="439" mass="48324">MTKLWSEDIEHPCITRYSRNGIPYQVSHERYNQSNGERMRNGIRGYSMSAHETHPNDQDQEDGQKPQQRRRIPVACGRCRKRKIKCSGPQGNDGCHNCKLAGTNDHCQFNRVQSEELPFVKDSFNYDSSAALRTLHRGRDLPCYIAPYGTPSMGNTLGSQQSYRQLPLNDYQYPTKAAYYTPPYGIDYTDDGVDYNIMPHNFQQLNQDQIGLQYAPNPPARPWTPAPGLKAAVNAACYDPDPSCAYTSAPPLLYNHGASYASRSSISTESSNFSFQSMANSLPAASALTSNERMLPRPARPLTRTSDGVVYSSALAPNSGSGIKIMDSETPLSVSSDGTSHSYSSTDNTGEQDLYVSTSNGWTNTQGHQPSLRTQTSQAELFSYGTSSDNLPIRKLQMDTGGTLCDGNVYVPFTSSSSGHADHLHETSLHREAISNVVA</sequence>
<proteinExistence type="predicted"/>
<dbReference type="SUPFAM" id="SSF57701">
    <property type="entry name" value="Zn2/Cys6 DNA-binding domain"/>
    <property type="match status" value="1"/>
</dbReference>
<keyword evidence="1" id="KW-0539">Nucleus</keyword>
<accession>A0A177AD58</accession>
<gene>
    <name evidence="4" type="ORF">VC83_03102</name>
</gene>
<dbReference type="SMART" id="SM00066">
    <property type="entry name" value="GAL4"/>
    <property type="match status" value="1"/>
</dbReference>
<dbReference type="GO" id="GO:0008270">
    <property type="term" value="F:zinc ion binding"/>
    <property type="evidence" value="ECO:0007669"/>
    <property type="project" value="InterPro"/>
</dbReference>
<evidence type="ECO:0000259" key="3">
    <source>
        <dbReference type="PROSITE" id="PS50048"/>
    </source>
</evidence>
<evidence type="ECO:0000256" key="1">
    <source>
        <dbReference type="ARBA" id="ARBA00023242"/>
    </source>
</evidence>
<dbReference type="eggNOG" id="ENOG502S7RA">
    <property type="taxonomic scope" value="Eukaryota"/>
</dbReference>
<protein>
    <recommendedName>
        <fullName evidence="3">Zn(2)-C6 fungal-type domain-containing protein</fullName>
    </recommendedName>
</protein>
<dbReference type="OrthoDB" id="5394557at2759"/>
<evidence type="ECO:0000313" key="4">
    <source>
        <dbReference type="EMBL" id="OAF60039.1"/>
    </source>
</evidence>
<dbReference type="RefSeq" id="XP_024325321.1">
    <property type="nucleotide sequence ID" value="XM_024466751.1"/>
</dbReference>
<dbReference type="GeneID" id="36286179"/>
<name>A0A177AD58_9PEZI</name>
<feature type="compositionally biased region" description="Low complexity" evidence="2">
    <location>
        <begin position="333"/>
        <end position="345"/>
    </location>
</feature>
<dbReference type="EMBL" id="KV441392">
    <property type="protein sequence ID" value="OAF60039.1"/>
    <property type="molecule type" value="Genomic_DNA"/>
</dbReference>
<dbReference type="VEuPathDB" id="FungiDB:GMDG_06617"/>
<organism evidence="4">
    <name type="scientific">Pseudogymnoascus destructans</name>
    <dbReference type="NCBI Taxonomy" id="655981"/>
    <lineage>
        <taxon>Eukaryota</taxon>
        <taxon>Fungi</taxon>
        <taxon>Dikarya</taxon>
        <taxon>Ascomycota</taxon>
        <taxon>Pezizomycotina</taxon>
        <taxon>Leotiomycetes</taxon>
        <taxon>Thelebolales</taxon>
        <taxon>Thelebolaceae</taxon>
        <taxon>Pseudogymnoascus</taxon>
    </lineage>
</organism>
<dbReference type="InterPro" id="IPR001138">
    <property type="entry name" value="Zn2Cys6_DnaBD"/>
</dbReference>
<dbReference type="PROSITE" id="PS00463">
    <property type="entry name" value="ZN2_CY6_FUNGAL_1"/>
    <property type="match status" value="1"/>
</dbReference>
<feature type="region of interest" description="Disordered" evidence="2">
    <location>
        <begin position="322"/>
        <end position="350"/>
    </location>
</feature>
<evidence type="ECO:0000256" key="2">
    <source>
        <dbReference type="SAM" id="MobiDB-lite"/>
    </source>
</evidence>
<dbReference type="GO" id="GO:0000981">
    <property type="term" value="F:DNA-binding transcription factor activity, RNA polymerase II-specific"/>
    <property type="evidence" value="ECO:0007669"/>
    <property type="project" value="InterPro"/>
</dbReference>
<dbReference type="AlphaFoldDB" id="A0A177AD58"/>
<dbReference type="InterPro" id="IPR036864">
    <property type="entry name" value="Zn2-C6_fun-type_DNA-bd_sf"/>
</dbReference>